<feature type="domain" description="Group II intron maturase-specific" evidence="1">
    <location>
        <begin position="18"/>
        <end position="95"/>
    </location>
</feature>
<accession>A0ABW4NJW6</accession>
<keyword evidence="3" id="KW-1185">Reference proteome</keyword>
<dbReference type="Proteomes" id="UP001597285">
    <property type="component" value="Unassembled WGS sequence"/>
</dbReference>
<comment type="caution">
    <text evidence="2">The sequence shown here is derived from an EMBL/GenBank/DDBJ whole genome shotgun (WGS) entry which is preliminary data.</text>
</comment>
<evidence type="ECO:0000259" key="1">
    <source>
        <dbReference type="Pfam" id="PF08388"/>
    </source>
</evidence>
<protein>
    <submittedName>
        <fullName evidence="2">Group II intron maturase-specific domain-containing protein</fullName>
    </submittedName>
</protein>
<sequence length="148" mass="18078">MENTGKVRSRPSKAAKLKFRNRLRKLTSRKRPGTFKQIIKEIDLYTQGWINYYGIGDMKSFIKSVAHWLNHRLRQLCWKRWNKVSTKFRMLRKYGIEKEEAWKVANTRKGYWRMTRTHTLHRAITKKKLVNWGLKDLNQLFQQRYLSY</sequence>
<reference evidence="3" key="1">
    <citation type="journal article" date="2019" name="Int. J. Syst. Evol. Microbiol.">
        <title>The Global Catalogue of Microorganisms (GCM) 10K type strain sequencing project: providing services to taxonomists for standard genome sequencing and annotation.</title>
        <authorList>
            <consortium name="The Broad Institute Genomics Platform"/>
            <consortium name="The Broad Institute Genome Sequencing Center for Infectious Disease"/>
            <person name="Wu L."/>
            <person name="Ma J."/>
        </authorList>
    </citation>
    <scope>NUCLEOTIDE SEQUENCE [LARGE SCALE GENOMIC DNA]</scope>
    <source>
        <strain evidence="3">KCTC 42143</strain>
    </source>
</reference>
<gene>
    <name evidence="2" type="ORF">ACFSBK_00885</name>
</gene>
<evidence type="ECO:0000313" key="3">
    <source>
        <dbReference type="Proteomes" id="UP001597285"/>
    </source>
</evidence>
<name>A0ABW4NJW6_9LACT</name>
<proteinExistence type="predicted"/>
<dbReference type="InterPro" id="IPR013597">
    <property type="entry name" value="Mat_intron_G2"/>
</dbReference>
<evidence type="ECO:0000313" key="2">
    <source>
        <dbReference type="EMBL" id="MFD1798420.1"/>
    </source>
</evidence>
<dbReference type="EMBL" id="JBHUFF010000003">
    <property type="protein sequence ID" value="MFD1798420.1"/>
    <property type="molecule type" value="Genomic_DNA"/>
</dbReference>
<organism evidence="2 3">
    <name type="scientific">Carnobacterium antarcticum</name>
    <dbReference type="NCBI Taxonomy" id="2126436"/>
    <lineage>
        <taxon>Bacteria</taxon>
        <taxon>Bacillati</taxon>
        <taxon>Bacillota</taxon>
        <taxon>Bacilli</taxon>
        <taxon>Lactobacillales</taxon>
        <taxon>Carnobacteriaceae</taxon>
        <taxon>Carnobacterium</taxon>
    </lineage>
</organism>
<dbReference type="Pfam" id="PF08388">
    <property type="entry name" value="GIIM"/>
    <property type="match status" value="1"/>
</dbReference>
<dbReference type="RefSeq" id="WP_376831259.1">
    <property type="nucleotide sequence ID" value="NZ_JBHUFF010000003.1"/>
</dbReference>